<comment type="similarity">
    <text evidence="1">Belongs to the LOB domain-containing protein family.</text>
</comment>
<proteinExistence type="inferred from homology"/>
<reference evidence="4 5" key="1">
    <citation type="journal article" date="2023" name="Plants (Basel)">
        <title>Bridging the Gap: Combining Genomics and Transcriptomics Approaches to Understand Stylosanthes scabra, an Orphan Legume from the Brazilian Caatinga.</title>
        <authorList>
            <person name="Ferreira-Neto J.R.C."/>
            <person name="da Silva M.D."/>
            <person name="Binneck E."/>
            <person name="de Melo N.F."/>
            <person name="da Silva R.H."/>
            <person name="de Melo A.L.T.M."/>
            <person name="Pandolfi V."/>
            <person name="Bustamante F.O."/>
            <person name="Brasileiro-Vidal A.C."/>
            <person name="Benko-Iseppon A.M."/>
        </authorList>
    </citation>
    <scope>NUCLEOTIDE SEQUENCE [LARGE SCALE GENOMIC DNA]</scope>
    <source>
        <tissue evidence="4">Leaves</tissue>
    </source>
</reference>
<accession>A0ABU6WCB1</accession>
<sequence>MAHQPQPPPPPPPSPPPPPPLPPPRPPQRRACWACAKHRKRCQPDCIFARYFLHDPDTLANIYKLFGLENARKLLMKVRAEEQQETAITLGVEANMWKQFPVAGPVGVIHGYETLIQESEIELATINAFIQQCKMAQCSTSSADQNDENAQNQTISSSVDAMPIPPNDGNS</sequence>
<dbReference type="Proteomes" id="UP001341840">
    <property type="component" value="Unassembled WGS sequence"/>
</dbReference>
<feature type="region of interest" description="Disordered" evidence="2">
    <location>
        <begin position="1"/>
        <end position="28"/>
    </location>
</feature>
<dbReference type="Pfam" id="PF03195">
    <property type="entry name" value="LOB"/>
    <property type="match status" value="1"/>
</dbReference>
<feature type="region of interest" description="Disordered" evidence="2">
    <location>
        <begin position="142"/>
        <end position="171"/>
    </location>
</feature>
<evidence type="ECO:0000256" key="1">
    <source>
        <dbReference type="ARBA" id="ARBA00005474"/>
    </source>
</evidence>
<dbReference type="EMBL" id="JASCZI010181383">
    <property type="protein sequence ID" value="MED6182802.1"/>
    <property type="molecule type" value="Genomic_DNA"/>
</dbReference>
<dbReference type="PANTHER" id="PTHR31301:SF21">
    <property type="entry name" value="LOB DOMAIN-CONTAINING PROTEIN 27-RELATED"/>
    <property type="match status" value="1"/>
</dbReference>
<dbReference type="InterPro" id="IPR004883">
    <property type="entry name" value="LOB"/>
</dbReference>
<name>A0ABU6WCB1_9FABA</name>
<comment type="caution">
    <text evidence="4">The sequence shown here is derived from an EMBL/GenBank/DDBJ whole genome shotgun (WGS) entry which is preliminary data.</text>
</comment>
<gene>
    <name evidence="4" type="ORF">PIB30_032133</name>
</gene>
<evidence type="ECO:0000313" key="5">
    <source>
        <dbReference type="Proteomes" id="UP001341840"/>
    </source>
</evidence>
<feature type="compositionally biased region" description="Pro residues" evidence="2">
    <location>
        <begin position="1"/>
        <end position="26"/>
    </location>
</feature>
<keyword evidence="5" id="KW-1185">Reference proteome</keyword>
<feature type="compositionally biased region" description="Polar residues" evidence="2">
    <location>
        <begin position="142"/>
        <end position="159"/>
    </location>
</feature>
<dbReference type="PROSITE" id="PS50891">
    <property type="entry name" value="LOB"/>
    <property type="match status" value="1"/>
</dbReference>
<dbReference type="PANTHER" id="PTHR31301">
    <property type="entry name" value="LOB DOMAIN-CONTAINING PROTEIN 4-RELATED"/>
    <property type="match status" value="1"/>
</dbReference>
<evidence type="ECO:0000313" key="4">
    <source>
        <dbReference type="EMBL" id="MED6182802.1"/>
    </source>
</evidence>
<feature type="domain" description="LOB" evidence="3">
    <location>
        <begin position="30"/>
        <end position="130"/>
    </location>
</feature>
<protein>
    <recommendedName>
        <fullName evidence="3">LOB domain-containing protein</fullName>
    </recommendedName>
</protein>
<evidence type="ECO:0000256" key="2">
    <source>
        <dbReference type="SAM" id="MobiDB-lite"/>
    </source>
</evidence>
<organism evidence="4 5">
    <name type="scientific">Stylosanthes scabra</name>
    <dbReference type="NCBI Taxonomy" id="79078"/>
    <lineage>
        <taxon>Eukaryota</taxon>
        <taxon>Viridiplantae</taxon>
        <taxon>Streptophyta</taxon>
        <taxon>Embryophyta</taxon>
        <taxon>Tracheophyta</taxon>
        <taxon>Spermatophyta</taxon>
        <taxon>Magnoliopsida</taxon>
        <taxon>eudicotyledons</taxon>
        <taxon>Gunneridae</taxon>
        <taxon>Pentapetalae</taxon>
        <taxon>rosids</taxon>
        <taxon>fabids</taxon>
        <taxon>Fabales</taxon>
        <taxon>Fabaceae</taxon>
        <taxon>Papilionoideae</taxon>
        <taxon>50 kb inversion clade</taxon>
        <taxon>dalbergioids sensu lato</taxon>
        <taxon>Dalbergieae</taxon>
        <taxon>Pterocarpus clade</taxon>
        <taxon>Stylosanthes</taxon>
    </lineage>
</organism>
<evidence type="ECO:0000259" key="3">
    <source>
        <dbReference type="PROSITE" id="PS50891"/>
    </source>
</evidence>